<name>A0AA88D6G7_FICCA</name>
<evidence type="ECO:0000256" key="1">
    <source>
        <dbReference type="SAM" id="MobiDB-lite"/>
    </source>
</evidence>
<gene>
    <name evidence="2" type="ORF">TIFTF001_016762</name>
</gene>
<sequence>MSQDKKDVSTTSQIGKPRRTNTPKFNLDEDGKRIATLMRRVHLVRKKRERIQVLFDVKGQPIGKEGDELQSWIGVLAREHIPIWIADFRSADLAPRKEKLWVEVITSFTVELSFKKPALK</sequence>
<keyword evidence="3" id="KW-1185">Reference proteome</keyword>
<organism evidence="2 3">
    <name type="scientific">Ficus carica</name>
    <name type="common">Common fig</name>
    <dbReference type="NCBI Taxonomy" id="3494"/>
    <lineage>
        <taxon>Eukaryota</taxon>
        <taxon>Viridiplantae</taxon>
        <taxon>Streptophyta</taxon>
        <taxon>Embryophyta</taxon>
        <taxon>Tracheophyta</taxon>
        <taxon>Spermatophyta</taxon>
        <taxon>Magnoliopsida</taxon>
        <taxon>eudicotyledons</taxon>
        <taxon>Gunneridae</taxon>
        <taxon>Pentapetalae</taxon>
        <taxon>rosids</taxon>
        <taxon>fabids</taxon>
        <taxon>Rosales</taxon>
        <taxon>Moraceae</taxon>
        <taxon>Ficeae</taxon>
        <taxon>Ficus</taxon>
    </lineage>
</organism>
<dbReference type="AlphaFoldDB" id="A0AA88D6G7"/>
<comment type="caution">
    <text evidence="2">The sequence shown here is derived from an EMBL/GenBank/DDBJ whole genome shotgun (WGS) entry which is preliminary data.</text>
</comment>
<accession>A0AA88D6G7</accession>
<proteinExistence type="predicted"/>
<dbReference type="Proteomes" id="UP001187192">
    <property type="component" value="Unassembled WGS sequence"/>
</dbReference>
<dbReference type="EMBL" id="BTGU01000026">
    <property type="protein sequence ID" value="GMN47588.1"/>
    <property type="molecule type" value="Genomic_DNA"/>
</dbReference>
<evidence type="ECO:0000313" key="3">
    <source>
        <dbReference type="Proteomes" id="UP001187192"/>
    </source>
</evidence>
<feature type="region of interest" description="Disordered" evidence="1">
    <location>
        <begin position="1"/>
        <end position="27"/>
    </location>
</feature>
<reference evidence="2" key="1">
    <citation type="submission" date="2023-07" db="EMBL/GenBank/DDBJ databases">
        <title>draft genome sequence of fig (Ficus carica).</title>
        <authorList>
            <person name="Takahashi T."/>
            <person name="Nishimura K."/>
        </authorList>
    </citation>
    <scope>NUCLEOTIDE SEQUENCE</scope>
</reference>
<evidence type="ECO:0000313" key="2">
    <source>
        <dbReference type="EMBL" id="GMN47588.1"/>
    </source>
</evidence>
<protein>
    <submittedName>
        <fullName evidence="2">Uncharacterized protein</fullName>
    </submittedName>
</protein>